<sequence>IQWKMVTCWPRDFPGGGTGSQNLAKKITAASDGRLEIKNFAAGELVPAFEVFDAVREGTAQCGHAAPYYWIAKHRSIPFFCTVPGGMTASEKAAWIIYGGGQELWDEVYAEFGVKSFLAGNTGVQMGGWFQKEINSLEDFKGLKMRMPGLGAEVINRMGGTAVNMPAGEIMPALQSGVIDAAEWVGPWNDLALGFYKVAKYYYGPGFHEGGTTNELIMNKKSYDSLSEDLKIIVKNACHSSALEV</sequence>
<keyword evidence="1" id="KW-0732">Signal</keyword>
<dbReference type="Pfam" id="PF03480">
    <property type="entry name" value="DctP"/>
    <property type="match status" value="1"/>
</dbReference>
<reference evidence="2" key="1">
    <citation type="submission" date="2018-05" db="EMBL/GenBank/DDBJ databases">
        <authorList>
            <person name="Lanie J.A."/>
            <person name="Ng W.-L."/>
            <person name="Kazmierczak K.M."/>
            <person name="Andrzejewski T.M."/>
            <person name="Davidsen T.M."/>
            <person name="Wayne K.J."/>
            <person name="Tettelin H."/>
            <person name="Glass J.I."/>
            <person name="Rusch D."/>
            <person name="Podicherti R."/>
            <person name="Tsui H.-C.T."/>
            <person name="Winkler M.E."/>
        </authorList>
    </citation>
    <scope>NUCLEOTIDE SEQUENCE</scope>
</reference>
<accession>A0A383BMG8</accession>
<feature type="non-terminal residue" evidence="2">
    <location>
        <position position="245"/>
    </location>
</feature>
<dbReference type="NCBIfam" id="NF037995">
    <property type="entry name" value="TRAP_S1"/>
    <property type="match status" value="1"/>
</dbReference>
<name>A0A383BMG8_9ZZZZ</name>
<dbReference type="InterPro" id="IPR018389">
    <property type="entry name" value="DctP_fam"/>
</dbReference>
<evidence type="ECO:0000256" key="1">
    <source>
        <dbReference type="ARBA" id="ARBA00022729"/>
    </source>
</evidence>
<protein>
    <recommendedName>
        <fullName evidence="3">ABC transporter substrate-binding protein</fullName>
    </recommendedName>
</protein>
<proteinExistence type="predicted"/>
<dbReference type="Gene3D" id="3.40.190.10">
    <property type="entry name" value="Periplasmic binding protein-like II"/>
    <property type="match status" value="1"/>
</dbReference>
<evidence type="ECO:0008006" key="3">
    <source>
        <dbReference type="Google" id="ProtNLM"/>
    </source>
</evidence>
<dbReference type="AlphaFoldDB" id="A0A383BMG8"/>
<dbReference type="SUPFAM" id="SSF53850">
    <property type="entry name" value="Periplasmic binding protein-like II"/>
    <property type="match status" value="1"/>
</dbReference>
<dbReference type="InterPro" id="IPR038404">
    <property type="entry name" value="TRAP_DctP_sf"/>
</dbReference>
<dbReference type="PANTHER" id="PTHR33376">
    <property type="match status" value="1"/>
</dbReference>
<evidence type="ECO:0000313" key="2">
    <source>
        <dbReference type="EMBL" id="SVE21094.1"/>
    </source>
</evidence>
<dbReference type="GO" id="GO:0055085">
    <property type="term" value="P:transmembrane transport"/>
    <property type="evidence" value="ECO:0007669"/>
    <property type="project" value="InterPro"/>
</dbReference>
<feature type="non-terminal residue" evidence="2">
    <location>
        <position position="1"/>
    </location>
</feature>
<organism evidence="2">
    <name type="scientific">marine metagenome</name>
    <dbReference type="NCBI Taxonomy" id="408172"/>
    <lineage>
        <taxon>unclassified sequences</taxon>
        <taxon>metagenomes</taxon>
        <taxon>ecological metagenomes</taxon>
    </lineage>
</organism>
<gene>
    <name evidence="2" type="ORF">METZ01_LOCUS473948</name>
</gene>
<dbReference type="PANTHER" id="PTHR33376:SF5">
    <property type="entry name" value="EXTRACYTOPLASMIC SOLUTE RECEPTOR PROTEIN"/>
    <property type="match status" value="1"/>
</dbReference>
<dbReference type="Gene3D" id="3.40.190.170">
    <property type="entry name" value="Bacterial extracellular solute-binding protein, family 7"/>
    <property type="match status" value="1"/>
</dbReference>
<dbReference type="CDD" id="cd13604">
    <property type="entry name" value="PBP2_TRAP_ketoacid_lactate_like"/>
    <property type="match status" value="1"/>
</dbReference>
<dbReference type="EMBL" id="UINC01201654">
    <property type="protein sequence ID" value="SVE21094.1"/>
    <property type="molecule type" value="Genomic_DNA"/>
</dbReference>